<dbReference type="InterPro" id="IPR043519">
    <property type="entry name" value="NT_sf"/>
</dbReference>
<dbReference type="InterPro" id="IPR007344">
    <property type="entry name" value="GrpB/CoaE"/>
</dbReference>
<dbReference type="PANTHER" id="PTHR34822:SF1">
    <property type="entry name" value="GRPB FAMILY PROTEIN"/>
    <property type="match status" value="1"/>
</dbReference>
<dbReference type="AlphaFoldDB" id="A0A0G0BBW5"/>
<dbReference type="SUPFAM" id="SSF81301">
    <property type="entry name" value="Nucleotidyltransferase"/>
    <property type="match status" value="1"/>
</dbReference>
<dbReference type="Proteomes" id="UP000034952">
    <property type="component" value="Unassembled WGS sequence"/>
</dbReference>
<evidence type="ECO:0000313" key="2">
    <source>
        <dbReference type="Proteomes" id="UP000034952"/>
    </source>
</evidence>
<organism evidence="1 2">
    <name type="scientific">Candidatus Nomurabacteria bacterium GW2011_GWE1_35_16</name>
    <dbReference type="NCBI Taxonomy" id="1618761"/>
    <lineage>
        <taxon>Bacteria</taxon>
        <taxon>Candidatus Nomuraibacteriota</taxon>
    </lineage>
</organism>
<gene>
    <name evidence="1" type="ORF">UR64_C0002G0055</name>
</gene>
<dbReference type="Pfam" id="PF04229">
    <property type="entry name" value="GrpB"/>
    <property type="match status" value="1"/>
</dbReference>
<dbReference type="EMBL" id="LBPY01000002">
    <property type="protein sequence ID" value="KKP66839.1"/>
    <property type="molecule type" value="Genomic_DNA"/>
</dbReference>
<name>A0A0G0BBW5_9BACT</name>
<sequence length="185" mass="21540">MKKELGLKKGFVKIEKYNPEWQKGFNKERKNLKKIFGDVAISIEHVGSTSIVGLSAKPIIDIAIGVHSLEDMDKVKDKIFKFSHYSIKENNSDGEILMRRGLPIKLGENKPSFITHFIHIMEIDGRRYKETLLYRDYLRKNNKVLKEYDNLKQKLAIKYQNDRKAYAKAKDEFIKSILSKCDSSK</sequence>
<accession>A0A0G0BBW5</accession>
<comment type="caution">
    <text evidence="1">The sequence shown here is derived from an EMBL/GenBank/DDBJ whole genome shotgun (WGS) entry which is preliminary data.</text>
</comment>
<protein>
    <submittedName>
        <fullName evidence="1">Glutamate-rich protein grpB</fullName>
    </submittedName>
</protein>
<dbReference type="Gene3D" id="3.30.460.10">
    <property type="entry name" value="Beta Polymerase, domain 2"/>
    <property type="match status" value="1"/>
</dbReference>
<dbReference type="PANTHER" id="PTHR34822">
    <property type="entry name" value="GRPB DOMAIN PROTEIN (AFU_ORTHOLOGUE AFUA_1G01530)"/>
    <property type="match status" value="1"/>
</dbReference>
<reference evidence="1 2" key="1">
    <citation type="journal article" date="2015" name="Nature">
        <title>rRNA introns, odd ribosomes, and small enigmatic genomes across a large radiation of phyla.</title>
        <authorList>
            <person name="Brown C.T."/>
            <person name="Hug L.A."/>
            <person name="Thomas B.C."/>
            <person name="Sharon I."/>
            <person name="Castelle C.J."/>
            <person name="Singh A."/>
            <person name="Wilkins M.J."/>
            <person name="Williams K.H."/>
            <person name="Banfield J.F."/>
        </authorList>
    </citation>
    <scope>NUCLEOTIDE SEQUENCE [LARGE SCALE GENOMIC DNA]</scope>
</reference>
<proteinExistence type="predicted"/>
<evidence type="ECO:0000313" key="1">
    <source>
        <dbReference type="EMBL" id="KKP66839.1"/>
    </source>
</evidence>